<dbReference type="GO" id="GO:0052699">
    <property type="term" value="P:ergothioneine biosynthetic process"/>
    <property type="evidence" value="ECO:0007669"/>
    <property type="project" value="InterPro"/>
</dbReference>
<evidence type="ECO:0000313" key="7">
    <source>
        <dbReference type="EMBL" id="VVC32666.1"/>
    </source>
</evidence>
<dbReference type="SUPFAM" id="SSF109854">
    <property type="entry name" value="DinB/YfiT-like putative metalloenzymes"/>
    <property type="match status" value="1"/>
</dbReference>
<dbReference type="PANTHER" id="PTHR23150">
    <property type="entry name" value="SULFATASE MODIFYING FACTOR 1, 2"/>
    <property type="match status" value="1"/>
</dbReference>
<dbReference type="InterPro" id="IPR017806">
    <property type="entry name" value="EgtB"/>
</dbReference>
<dbReference type="OrthoDB" id="659at2759"/>
<dbReference type="InterPro" id="IPR042095">
    <property type="entry name" value="SUMF_sf"/>
</dbReference>
<feature type="domain" description="Sulfatase-modifying factor enzyme-like" evidence="5">
    <location>
        <begin position="220"/>
        <end position="349"/>
    </location>
</feature>
<comment type="pathway">
    <text evidence="4">Amino-acid biosynthesis; ergothioneine biosynthesis.</text>
</comment>
<dbReference type="EMBL" id="CABPRJ010000958">
    <property type="protein sequence ID" value="VVC32666.1"/>
    <property type="molecule type" value="Genomic_DNA"/>
</dbReference>
<evidence type="ECO:0000256" key="1">
    <source>
        <dbReference type="ARBA" id="ARBA00005310"/>
    </source>
</evidence>
<keyword evidence="2" id="KW-0560">Oxidoreductase</keyword>
<accession>A0A5E4MQR9</accession>
<reference evidence="7 8" key="1">
    <citation type="submission" date="2019-08" db="EMBL/GenBank/DDBJ databases">
        <authorList>
            <person name="Alioto T."/>
            <person name="Alioto T."/>
            <person name="Gomez Garrido J."/>
        </authorList>
    </citation>
    <scope>NUCLEOTIDE SEQUENCE [LARGE SCALE GENOMIC DNA]</scope>
</reference>
<gene>
    <name evidence="7" type="ORF">CINCED_3A010053</name>
</gene>
<evidence type="ECO:0000313" key="8">
    <source>
        <dbReference type="Proteomes" id="UP000325440"/>
    </source>
</evidence>
<evidence type="ECO:0000256" key="4">
    <source>
        <dbReference type="ARBA" id="ARBA00037882"/>
    </source>
</evidence>
<dbReference type="InterPro" id="IPR005532">
    <property type="entry name" value="SUMF_dom"/>
</dbReference>
<dbReference type="InterPro" id="IPR016187">
    <property type="entry name" value="CTDL_fold"/>
</dbReference>
<dbReference type="SUPFAM" id="SSF56436">
    <property type="entry name" value="C-type lectin-like"/>
    <property type="match status" value="1"/>
</dbReference>
<dbReference type="Pfam" id="PF03781">
    <property type="entry name" value="FGE-sulfatase"/>
    <property type="match status" value="1"/>
</dbReference>
<evidence type="ECO:0000256" key="2">
    <source>
        <dbReference type="ARBA" id="ARBA00023002"/>
    </source>
</evidence>
<dbReference type="PANTHER" id="PTHR23150:SF36">
    <property type="entry name" value="HERCYNINE OXYGENASE"/>
    <property type="match status" value="1"/>
</dbReference>
<evidence type="ECO:0000259" key="6">
    <source>
        <dbReference type="Pfam" id="PF12867"/>
    </source>
</evidence>
<dbReference type="GO" id="GO:0030246">
    <property type="term" value="F:carbohydrate binding"/>
    <property type="evidence" value="ECO:0007669"/>
    <property type="project" value="UniProtKB-KW"/>
</dbReference>
<organism evidence="7 8">
    <name type="scientific">Cinara cedri</name>
    <dbReference type="NCBI Taxonomy" id="506608"/>
    <lineage>
        <taxon>Eukaryota</taxon>
        <taxon>Metazoa</taxon>
        <taxon>Ecdysozoa</taxon>
        <taxon>Arthropoda</taxon>
        <taxon>Hexapoda</taxon>
        <taxon>Insecta</taxon>
        <taxon>Pterygota</taxon>
        <taxon>Neoptera</taxon>
        <taxon>Paraneoptera</taxon>
        <taxon>Hemiptera</taxon>
        <taxon>Sternorrhyncha</taxon>
        <taxon>Aphidomorpha</taxon>
        <taxon>Aphidoidea</taxon>
        <taxon>Aphididae</taxon>
        <taxon>Lachninae</taxon>
        <taxon>Cinara</taxon>
    </lineage>
</organism>
<dbReference type="Pfam" id="PF12867">
    <property type="entry name" value="DinB_2"/>
    <property type="match status" value="1"/>
</dbReference>
<evidence type="ECO:0000256" key="3">
    <source>
        <dbReference type="ARBA" id="ARBA00023004"/>
    </source>
</evidence>
<keyword evidence="3" id="KW-0408">Iron</keyword>
<sequence>MDRLGLSENATFRCHAMAATTVPTVPDLVKDFVRVRDYTMRLAAPLSEEDCCAQSMCDASPVKWHLAHTSWFFETFMLEPYEPRFVPFCPVFRTLFNSYYNGVGGELYPRAERGLLTRPPLSEIRLYRANVDRRVRDLLSSADCDPRCAALVELGMHHEQQHQELLLTDVKHLMSMNGVVEPVAYPPGWLPSPPAPVETDNEWLVFDEAVVEIGHRGPGFCFDNELPRHRQFVERFACGARLVTNAEYLAFVNKGGYDDPDQWLAAGWEWRLQACRRTAGPLYWRRNRDAGSDATAAGWYEFTLNGPVPLDPNKAVTHLSYYEADAFARWSGARLPTEAEWERAAGSDHPDGQQFFGTAWQWTSSSYTQYPGYVIPAGAVGEYNGKFMVNQYVLRGSSIATPEEHARLSYRNFFPATARWQYTGIRLAKSLQP</sequence>
<dbReference type="NCBIfam" id="TIGR03440">
    <property type="entry name" value="egtB_TIGR03440"/>
    <property type="match status" value="1"/>
</dbReference>
<dbReference type="InterPro" id="IPR024775">
    <property type="entry name" value="DinB-like"/>
</dbReference>
<dbReference type="Gene3D" id="3.90.1580.10">
    <property type="entry name" value="paralog of FGE (formylglycine-generating enzyme)"/>
    <property type="match status" value="2"/>
</dbReference>
<dbReference type="Proteomes" id="UP000325440">
    <property type="component" value="Unassembled WGS sequence"/>
</dbReference>
<dbReference type="InterPro" id="IPR034660">
    <property type="entry name" value="DinB/YfiT-like"/>
</dbReference>
<comment type="similarity">
    <text evidence="1">Belongs to the sulfatase-modifying factor family.</text>
</comment>
<feature type="domain" description="DinB-like" evidence="6">
    <location>
        <begin position="32"/>
        <end position="164"/>
    </location>
</feature>
<evidence type="ECO:0000259" key="5">
    <source>
        <dbReference type="Pfam" id="PF03781"/>
    </source>
</evidence>
<protein>
    <submittedName>
        <fullName evidence="7">Ergothioneine biosynthesis protein EgtB,DinB/YfiT-like putative metalloenzymes,C-type lectin</fullName>
    </submittedName>
</protein>
<proteinExistence type="inferred from homology"/>
<dbReference type="AlphaFoldDB" id="A0A5E4MQR9"/>
<keyword evidence="7" id="KW-0430">Lectin</keyword>
<dbReference type="InterPro" id="IPR051043">
    <property type="entry name" value="Sulfatase_Mod_Factor_Kinase"/>
</dbReference>
<name>A0A5E4MQR9_9HEMI</name>
<keyword evidence="8" id="KW-1185">Reference proteome</keyword>